<evidence type="ECO:0000256" key="4">
    <source>
        <dbReference type="SAM" id="Coils"/>
    </source>
</evidence>
<sequence length="505" mass="54317">MDSEPLSITFTGNGRRLQIIVEIVGFPSLAQEAELELALDTFVKSGANIVIRTDTCACLPIRYSHCVTTENGIFGADFALGLCCSYRPQDIAGFVSTCRMARVPVCVPGLPALSDFFVNTNRVEIQPDVATMPDLDVECGEDSASVTLSLSSSLTTECDFVSESRQQQQQLEKQLPQAEEYLEDVNLNPFILQPPKNAQFSFTSFIPPPLEQSNSLPSLSIVGAGPGTPALLTVAAIAAIQSCSLLIVDRLVPANLIKYALTVQISDPAEINRKNGWRRRGMMPYILHTRKVPGNAPLAQQEIEDWTAAALRLGHAVVRLKGGDPFVYGRGGEEYLSASKVNIAGNAGIEQQLNNAQHELETGCCVVEPFQPCNIRVVPGLSSSLVSPLVAGIPSTHRGVADQILIATGRLEEEDKEVEWPLYAPNRTTIVLMAMGRIQRVVAGMKLANYPADLPVALVEKAGWGADQGEQVWKGTLSSVVSAVKELGLKAHATLIVGNVVTAFG</sequence>
<keyword evidence="2" id="KW-0808">Transferase</keyword>
<organism evidence="6 7">
    <name type="scientific">Physocladia obscura</name>
    <dbReference type="NCBI Taxonomy" id="109957"/>
    <lineage>
        <taxon>Eukaryota</taxon>
        <taxon>Fungi</taxon>
        <taxon>Fungi incertae sedis</taxon>
        <taxon>Chytridiomycota</taxon>
        <taxon>Chytridiomycota incertae sedis</taxon>
        <taxon>Chytridiomycetes</taxon>
        <taxon>Chytridiales</taxon>
        <taxon>Chytriomycetaceae</taxon>
        <taxon>Physocladia</taxon>
    </lineage>
</organism>
<evidence type="ECO:0000259" key="5">
    <source>
        <dbReference type="Pfam" id="PF00590"/>
    </source>
</evidence>
<evidence type="ECO:0000313" key="7">
    <source>
        <dbReference type="Proteomes" id="UP001211907"/>
    </source>
</evidence>
<reference evidence="6" key="1">
    <citation type="submission" date="2020-05" db="EMBL/GenBank/DDBJ databases">
        <title>Phylogenomic resolution of chytrid fungi.</title>
        <authorList>
            <person name="Stajich J.E."/>
            <person name="Amses K."/>
            <person name="Simmons R."/>
            <person name="Seto K."/>
            <person name="Myers J."/>
            <person name="Bonds A."/>
            <person name="Quandt C.A."/>
            <person name="Barry K."/>
            <person name="Liu P."/>
            <person name="Grigoriev I."/>
            <person name="Longcore J.E."/>
            <person name="James T.Y."/>
        </authorList>
    </citation>
    <scope>NUCLEOTIDE SEQUENCE</scope>
    <source>
        <strain evidence="6">JEL0513</strain>
    </source>
</reference>
<keyword evidence="7" id="KW-1185">Reference proteome</keyword>
<comment type="caution">
    <text evidence="6">The sequence shown here is derived from an EMBL/GenBank/DDBJ whole genome shotgun (WGS) entry which is preliminary data.</text>
</comment>
<dbReference type="Pfam" id="PF00590">
    <property type="entry name" value="TP_methylase"/>
    <property type="match status" value="2"/>
</dbReference>
<dbReference type="InterPro" id="IPR000878">
    <property type="entry name" value="4pyrrol_Mease"/>
</dbReference>
<evidence type="ECO:0000256" key="3">
    <source>
        <dbReference type="ARBA" id="ARBA00022691"/>
    </source>
</evidence>
<feature type="coiled-coil region" evidence="4">
    <location>
        <begin position="161"/>
        <end position="188"/>
    </location>
</feature>
<dbReference type="Gene3D" id="3.30.950.10">
    <property type="entry name" value="Methyltransferase, Cobalt-precorrin-4 Transmethylase, Domain 2"/>
    <property type="match status" value="1"/>
</dbReference>
<dbReference type="SUPFAM" id="SSF53790">
    <property type="entry name" value="Tetrapyrrole methylase"/>
    <property type="match status" value="1"/>
</dbReference>
<proteinExistence type="predicted"/>
<evidence type="ECO:0000256" key="1">
    <source>
        <dbReference type="ARBA" id="ARBA00022603"/>
    </source>
</evidence>
<evidence type="ECO:0000256" key="2">
    <source>
        <dbReference type="ARBA" id="ARBA00022679"/>
    </source>
</evidence>
<dbReference type="Gene3D" id="3.40.1010.10">
    <property type="entry name" value="Cobalt-precorrin-4 Transmethylase, Domain 1"/>
    <property type="match status" value="1"/>
</dbReference>
<dbReference type="GO" id="GO:0019354">
    <property type="term" value="P:siroheme biosynthetic process"/>
    <property type="evidence" value="ECO:0007669"/>
    <property type="project" value="TreeGrafter"/>
</dbReference>
<dbReference type="InterPro" id="IPR014776">
    <property type="entry name" value="4pyrrole_Mease_sub2"/>
</dbReference>
<protein>
    <submittedName>
        <fullName evidence="6">Uroporphyrin-III C-methyltransferase</fullName>
    </submittedName>
</protein>
<dbReference type="PANTHER" id="PTHR45790:SF6">
    <property type="entry name" value="UROPORPHYRINOGEN-III C-METHYLTRANSFERASE"/>
    <property type="match status" value="1"/>
</dbReference>
<dbReference type="EMBL" id="JADGJH010000349">
    <property type="protein sequence ID" value="KAJ3130825.1"/>
    <property type="molecule type" value="Genomic_DNA"/>
</dbReference>
<dbReference type="InterPro" id="IPR014777">
    <property type="entry name" value="4pyrrole_Mease_sub1"/>
</dbReference>
<dbReference type="PANTHER" id="PTHR45790">
    <property type="entry name" value="SIROHEME SYNTHASE-RELATED"/>
    <property type="match status" value="1"/>
</dbReference>
<dbReference type="InterPro" id="IPR035996">
    <property type="entry name" value="4pyrrol_Methylase_sf"/>
</dbReference>
<feature type="domain" description="Tetrapyrrole methylase" evidence="5">
    <location>
        <begin position="219"/>
        <end position="339"/>
    </location>
</feature>
<keyword evidence="4" id="KW-0175">Coiled coil</keyword>
<gene>
    <name evidence="6" type="primary">MET1_1</name>
    <name evidence="6" type="ORF">HK100_007397</name>
</gene>
<dbReference type="GO" id="GO:0032259">
    <property type="term" value="P:methylation"/>
    <property type="evidence" value="ECO:0007669"/>
    <property type="project" value="UniProtKB-KW"/>
</dbReference>
<dbReference type="GO" id="GO:0004851">
    <property type="term" value="F:uroporphyrin-III C-methyltransferase activity"/>
    <property type="evidence" value="ECO:0007669"/>
    <property type="project" value="TreeGrafter"/>
</dbReference>
<evidence type="ECO:0000313" key="6">
    <source>
        <dbReference type="EMBL" id="KAJ3130825.1"/>
    </source>
</evidence>
<keyword evidence="1" id="KW-0489">Methyltransferase</keyword>
<accession>A0AAD5XFU8</accession>
<dbReference type="InterPro" id="IPR050161">
    <property type="entry name" value="Siro_Cobalamin_biosynth"/>
</dbReference>
<name>A0AAD5XFU8_9FUNG</name>
<keyword evidence="3" id="KW-0949">S-adenosyl-L-methionine</keyword>
<dbReference type="AlphaFoldDB" id="A0AAD5XFU8"/>
<dbReference type="Proteomes" id="UP001211907">
    <property type="component" value="Unassembled WGS sequence"/>
</dbReference>
<feature type="domain" description="Tetrapyrrole methylase" evidence="5">
    <location>
        <begin position="372"/>
        <end position="479"/>
    </location>
</feature>